<proteinExistence type="predicted"/>
<organism evidence="2 3">
    <name type="scientific">Natronorubrum thiooxidans</name>
    <dbReference type="NCBI Taxonomy" id="308853"/>
    <lineage>
        <taxon>Archaea</taxon>
        <taxon>Methanobacteriati</taxon>
        <taxon>Methanobacteriota</taxon>
        <taxon>Stenosarchaea group</taxon>
        <taxon>Halobacteria</taxon>
        <taxon>Halobacteriales</taxon>
        <taxon>Natrialbaceae</taxon>
        <taxon>Natronorubrum</taxon>
    </lineage>
</organism>
<keyword evidence="1" id="KW-0472">Membrane</keyword>
<feature type="transmembrane region" description="Helical" evidence="1">
    <location>
        <begin position="136"/>
        <end position="161"/>
    </location>
</feature>
<dbReference type="AlphaFoldDB" id="A0A1N7GLL1"/>
<dbReference type="RefSeq" id="WP_076610219.1">
    <property type="nucleotide sequence ID" value="NZ_FTNR01000013.1"/>
</dbReference>
<evidence type="ECO:0000313" key="3">
    <source>
        <dbReference type="Proteomes" id="UP000185936"/>
    </source>
</evidence>
<accession>A0A1N7GLL1</accession>
<evidence type="ECO:0000256" key="1">
    <source>
        <dbReference type="SAM" id="Phobius"/>
    </source>
</evidence>
<keyword evidence="1" id="KW-1133">Transmembrane helix</keyword>
<sequence>MSTDTRFSPNLKRRLDETGAATALVVRRGDSLSVAVGIAIVYLAVFLWAIGDLAFRPDVAANLIVVDEPLVRMFDRTGPASFEAVALLDTGVVRVLVSPVNVAIGLVIAGLVGLNLGLTYLAVVQPAACGIGAGSGLFASVPALLSGTVCCGPVILIALGIQASGLLLTMFAWLLPLGVVLMLLSLVYVSGRIDVAGASGETPSL</sequence>
<reference evidence="3" key="1">
    <citation type="submission" date="2017-01" db="EMBL/GenBank/DDBJ databases">
        <authorList>
            <person name="Varghese N."/>
            <person name="Submissions S."/>
        </authorList>
    </citation>
    <scope>NUCLEOTIDE SEQUENCE [LARGE SCALE GENOMIC DNA]</scope>
    <source>
        <strain evidence="3">type strain: HArc-</strain>
    </source>
</reference>
<dbReference type="OrthoDB" id="203146at2157"/>
<dbReference type="EMBL" id="FTNR01000013">
    <property type="protein sequence ID" value="SIS13501.1"/>
    <property type="molecule type" value="Genomic_DNA"/>
</dbReference>
<gene>
    <name evidence="2" type="ORF">SAMN05421752_11355</name>
</gene>
<name>A0A1N7GLL1_9EURY</name>
<dbReference type="STRING" id="308853.SAMN05421752_11355"/>
<feature type="transmembrane region" description="Helical" evidence="1">
    <location>
        <begin position="102"/>
        <end position="124"/>
    </location>
</feature>
<feature type="transmembrane region" description="Helical" evidence="1">
    <location>
        <begin position="32"/>
        <end position="50"/>
    </location>
</feature>
<evidence type="ECO:0000313" key="2">
    <source>
        <dbReference type="EMBL" id="SIS13501.1"/>
    </source>
</evidence>
<dbReference type="Proteomes" id="UP000185936">
    <property type="component" value="Unassembled WGS sequence"/>
</dbReference>
<keyword evidence="1" id="KW-0812">Transmembrane</keyword>
<feature type="transmembrane region" description="Helical" evidence="1">
    <location>
        <begin position="167"/>
        <end position="189"/>
    </location>
</feature>
<keyword evidence="3" id="KW-1185">Reference proteome</keyword>
<protein>
    <submittedName>
        <fullName evidence="2">Uncharacterized protein</fullName>
    </submittedName>
</protein>